<dbReference type="InterPro" id="IPR010982">
    <property type="entry name" value="Lambda_DNA-bd_dom_sf"/>
</dbReference>
<accession>A0A142IIG5</accession>
<dbReference type="Gene3D" id="1.10.260.40">
    <property type="entry name" value="lambda repressor-like DNA-binding domains"/>
    <property type="match status" value="1"/>
</dbReference>
<dbReference type="SUPFAM" id="SSF47413">
    <property type="entry name" value="lambda repressor-like DNA-binding domains"/>
    <property type="match status" value="1"/>
</dbReference>
<evidence type="ECO:0000259" key="1">
    <source>
        <dbReference type="PROSITE" id="PS50943"/>
    </source>
</evidence>
<sequence>MRFKHQTVVLAKKAFLVRLSYIITRVTAKDVTQKDIALLVGCSPSQISAIKNEREKAVTIETLMRVADTLRLNYEIVYRSINGKCRHSFKIESCIDYMNNCPIRVRETGLKVMARKPSAVM</sequence>
<gene>
    <name evidence="2" type="ORF">SEGD1_104</name>
</gene>
<dbReference type="GO" id="GO:0003677">
    <property type="term" value="F:DNA binding"/>
    <property type="evidence" value="ECO:0007669"/>
    <property type="project" value="InterPro"/>
</dbReference>
<dbReference type="SMART" id="SM00530">
    <property type="entry name" value="HTH_XRE"/>
    <property type="match status" value="1"/>
</dbReference>
<dbReference type="CDD" id="cd00093">
    <property type="entry name" value="HTH_XRE"/>
    <property type="match status" value="1"/>
</dbReference>
<dbReference type="InterPro" id="IPR001387">
    <property type="entry name" value="Cro/C1-type_HTH"/>
</dbReference>
<dbReference type="EMBL" id="KU726251">
    <property type="protein sequence ID" value="AMR59753.1"/>
    <property type="molecule type" value="Genomic_DNA"/>
</dbReference>
<proteinExistence type="predicted"/>
<name>A0A142IIG5_9CAUD</name>
<reference evidence="2 3" key="1">
    <citation type="submission" date="2016-02" db="EMBL/GenBank/DDBJ databases">
        <title>Complete genome sequence of a polyvalent bacteriophage, SEGD1, simultaneously inhibiting both Salmonella enterica and Escherichia coli O157:H7.</title>
        <authorList>
            <person name="Fan J."/>
            <person name="Ma J."/>
        </authorList>
    </citation>
    <scope>NUCLEOTIDE SEQUENCE [LARGE SCALE GENOMIC DNA]</scope>
</reference>
<protein>
    <submittedName>
        <fullName evidence="2">Putative transcriptional regulator</fullName>
    </submittedName>
</protein>
<organism evidence="2 3">
    <name type="scientific">Enterobacteria phage SEGD1</name>
    <dbReference type="NCBI Taxonomy" id="1805456"/>
    <lineage>
        <taxon>Viruses</taxon>
        <taxon>Duplodnaviria</taxon>
        <taxon>Heunggongvirae</taxon>
        <taxon>Uroviricota</taxon>
        <taxon>Caudoviricetes</taxon>
        <taxon>Chimalliviridae</taxon>
        <taxon>Seoulvirus</taxon>
        <taxon>Seoulvirus SPN3US</taxon>
    </lineage>
</organism>
<dbReference type="PROSITE" id="PS50943">
    <property type="entry name" value="HTH_CROC1"/>
    <property type="match status" value="1"/>
</dbReference>
<evidence type="ECO:0000313" key="3">
    <source>
        <dbReference type="Proteomes" id="UP000223976"/>
    </source>
</evidence>
<evidence type="ECO:0000313" key="2">
    <source>
        <dbReference type="EMBL" id="AMR59753.1"/>
    </source>
</evidence>
<dbReference type="Proteomes" id="UP000223976">
    <property type="component" value="Segment"/>
</dbReference>
<dbReference type="Pfam" id="PF01381">
    <property type="entry name" value="HTH_3"/>
    <property type="match status" value="1"/>
</dbReference>
<feature type="domain" description="HTH cro/C1-type" evidence="1">
    <location>
        <begin position="22"/>
        <end position="77"/>
    </location>
</feature>